<dbReference type="InterPro" id="IPR044804">
    <property type="entry name" value="Ribosomal_eL20z-like"/>
</dbReference>
<dbReference type="PANTHER" id="PTHR46631:SF21">
    <property type="entry name" value="60S RIBOSOMAL PROTEIN L18A-LIKE PROTEIN"/>
    <property type="match status" value="1"/>
</dbReference>
<evidence type="ECO:0008006" key="5">
    <source>
        <dbReference type="Google" id="ProtNLM"/>
    </source>
</evidence>
<keyword evidence="2" id="KW-1133">Transmembrane helix</keyword>
<sequence>MTEEGKTRGVVFSGDQQPSAPPQPSPSYYYGTFQGVANHPPYPPPPPTYQPSVGFPQPVPPPYNARINHPQYYAHGYQTVPGIVIAPGTPVVIDRRPLCCCGCGIGWFLFISGFFFGAIPWYIGAFILLFARVDYREKAGLVACTIAAFLALIAIGLGVQSVKYGW</sequence>
<evidence type="ECO:0000256" key="1">
    <source>
        <dbReference type="SAM" id="MobiDB-lite"/>
    </source>
</evidence>
<dbReference type="EMBL" id="JAUHHV010000005">
    <property type="protein sequence ID" value="KAK1422827.1"/>
    <property type="molecule type" value="Genomic_DNA"/>
</dbReference>
<keyword evidence="2" id="KW-0812">Transmembrane</keyword>
<protein>
    <recommendedName>
        <fullName evidence="5">60S ribosomal protein L18a-like protein</fullName>
    </recommendedName>
</protein>
<dbReference type="AlphaFoldDB" id="A0AAD8KGZ3"/>
<feature type="transmembrane region" description="Helical" evidence="2">
    <location>
        <begin position="105"/>
        <end position="129"/>
    </location>
</feature>
<evidence type="ECO:0000256" key="2">
    <source>
        <dbReference type="SAM" id="Phobius"/>
    </source>
</evidence>
<evidence type="ECO:0000313" key="4">
    <source>
        <dbReference type="Proteomes" id="UP001229421"/>
    </source>
</evidence>
<proteinExistence type="predicted"/>
<comment type="caution">
    <text evidence="3">The sequence shown here is derived from an EMBL/GenBank/DDBJ whole genome shotgun (WGS) entry which is preliminary data.</text>
</comment>
<feature type="region of interest" description="Disordered" evidence="1">
    <location>
        <begin position="1"/>
        <end position="32"/>
    </location>
</feature>
<gene>
    <name evidence="3" type="ORF">QVD17_18116</name>
</gene>
<dbReference type="PANTHER" id="PTHR46631">
    <property type="entry name" value="60S RIBOSOMAL PROTEIN L18A-LIKE"/>
    <property type="match status" value="1"/>
</dbReference>
<name>A0AAD8KGZ3_TARER</name>
<keyword evidence="2" id="KW-0472">Membrane</keyword>
<feature type="transmembrane region" description="Helical" evidence="2">
    <location>
        <begin position="141"/>
        <end position="162"/>
    </location>
</feature>
<dbReference type="Proteomes" id="UP001229421">
    <property type="component" value="Unassembled WGS sequence"/>
</dbReference>
<evidence type="ECO:0000313" key="3">
    <source>
        <dbReference type="EMBL" id="KAK1422827.1"/>
    </source>
</evidence>
<accession>A0AAD8KGZ3</accession>
<organism evidence="3 4">
    <name type="scientific">Tagetes erecta</name>
    <name type="common">African marigold</name>
    <dbReference type="NCBI Taxonomy" id="13708"/>
    <lineage>
        <taxon>Eukaryota</taxon>
        <taxon>Viridiplantae</taxon>
        <taxon>Streptophyta</taxon>
        <taxon>Embryophyta</taxon>
        <taxon>Tracheophyta</taxon>
        <taxon>Spermatophyta</taxon>
        <taxon>Magnoliopsida</taxon>
        <taxon>eudicotyledons</taxon>
        <taxon>Gunneridae</taxon>
        <taxon>Pentapetalae</taxon>
        <taxon>asterids</taxon>
        <taxon>campanulids</taxon>
        <taxon>Asterales</taxon>
        <taxon>Asteraceae</taxon>
        <taxon>Asteroideae</taxon>
        <taxon>Heliantheae alliance</taxon>
        <taxon>Tageteae</taxon>
        <taxon>Tagetes</taxon>
    </lineage>
</organism>
<reference evidence="3" key="1">
    <citation type="journal article" date="2023" name="bioRxiv">
        <title>Improved chromosome-level genome assembly for marigold (Tagetes erecta).</title>
        <authorList>
            <person name="Jiang F."/>
            <person name="Yuan L."/>
            <person name="Wang S."/>
            <person name="Wang H."/>
            <person name="Xu D."/>
            <person name="Wang A."/>
            <person name="Fan W."/>
        </authorList>
    </citation>
    <scope>NUCLEOTIDE SEQUENCE</scope>
    <source>
        <strain evidence="3">WSJ</strain>
        <tissue evidence="3">Leaf</tissue>
    </source>
</reference>
<keyword evidence="4" id="KW-1185">Reference proteome</keyword>